<evidence type="ECO:0000313" key="5">
    <source>
        <dbReference type="Proteomes" id="UP001049176"/>
    </source>
</evidence>
<dbReference type="GO" id="GO:0008270">
    <property type="term" value="F:zinc ion binding"/>
    <property type="evidence" value="ECO:0007669"/>
    <property type="project" value="InterPro"/>
</dbReference>
<protein>
    <recommendedName>
        <fullName evidence="3">Xylanolytic transcriptional activator regulatory domain-containing protein</fullName>
    </recommendedName>
</protein>
<keyword evidence="5" id="KW-1185">Reference proteome</keyword>
<dbReference type="RefSeq" id="XP_043003349.1">
    <property type="nucleotide sequence ID" value="XM_043159744.1"/>
</dbReference>
<dbReference type="GO" id="GO:0006351">
    <property type="term" value="P:DNA-templated transcription"/>
    <property type="evidence" value="ECO:0007669"/>
    <property type="project" value="InterPro"/>
</dbReference>
<dbReference type="GO" id="GO:0003700">
    <property type="term" value="F:DNA-binding transcription factor activity"/>
    <property type="evidence" value="ECO:0007669"/>
    <property type="project" value="InterPro"/>
</dbReference>
<reference evidence="4" key="1">
    <citation type="journal article" date="2021" name="Genome Biol. Evol.">
        <title>The assembled and annotated genome of the fairy-ring fungus Marasmius oreades.</title>
        <authorList>
            <person name="Hiltunen M."/>
            <person name="Ament-Velasquez S.L."/>
            <person name="Johannesson H."/>
        </authorList>
    </citation>
    <scope>NUCLEOTIDE SEQUENCE</scope>
    <source>
        <strain evidence="4">03SP1</strain>
    </source>
</reference>
<keyword evidence="1" id="KW-0539">Nucleus</keyword>
<dbReference type="GO" id="GO:0003677">
    <property type="term" value="F:DNA binding"/>
    <property type="evidence" value="ECO:0007669"/>
    <property type="project" value="InterPro"/>
</dbReference>
<dbReference type="KEGG" id="more:E1B28_002798"/>
<evidence type="ECO:0000313" key="4">
    <source>
        <dbReference type="EMBL" id="KAG7086878.1"/>
    </source>
</evidence>
<dbReference type="OrthoDB" id="4456959at2759"/>
<feature type="domain" description="Xylanolytic transcriptional activator regulatory" evidence="3">
    <location>
        <begin position="323"/>
        <end position="396"/>
    </location>
</feature>
<dbReference type="InterPro" id="IPR007219">
    <property type="entry name" value="XnlR_reg_dom"/>
</dbReference>
<dbReference type="AlphaFoldDB" id="A0A9P7RPW0"/>
<proteinExistence type="predicted"/>
<comment type="caution">
    <text evidence="4">The sequence shown here is derived from an EMBL/GenBank/DDBJ whole genome shotgun (WGS) entry which is preliminary data.</text>
</comment>
<accession>A0A9P7RPW0</accession>
<dbReference type="InterPro" id="IPR050987">
    <property type="entry name" value="AtrR-like"/>
</dbReference>
<dbReference type="GeneID" id="66071874"/>
<evidence type="ECO:0000259" key="3">
    <source>
        <dbReference type="SMART" id="SM00906"/>
    </source>
</evidence>
<dbReference type="SMART" id="SM00906">
    <property type="entry name" value="Fungal_trans"/>
    <property type="match status" value="1"/>
</dbReference>
<organism evidence="4 5">
    <name type="scientific">Marasmius oreades</name>
    <name type="common">fairy-ring Marasmius</name>
    <dbReference type="NCBI Taxonomy" id="181124"/>
    <lineage>
        <taxon>Eukaryota</taxon>
        <taxon>Fungi</taxon>
        <taxon>Dikarya</taxon>
        <taxon>Basidiomycota</taxon>
        <taxon>Agaricomycotina</taxon>
        <taxon>Agaricomycetes</taxon>
        <taxon>Agaricomycetidae</taxon>
        <taxon>Agaricales</taxon>
        <taxon>Marasmiineae</taxon>
        <taxon>Marasmiaceae</taxon>
        <taxon>Marasmius</taxon>
    </lineage>
</organism>
<dbReference type="Pfam" id="PF04082">
    <property type="entry name" value="Fungal_trans"/>
    <property type="match status" value="1"/>
</dbReference>
<feature type="compositionally biased region" description="Low complexity" evidence="2">
    <location>
        <begin position="98"/>
        <end position="109"/>
    </location>
</feature>
<dbReference type="PANTHER" id="PTHR46910:SF38">
    <property type="entry name" value="ZN(2)-C6 FUNGAL-TYPE DOMAIN-CONTAINING PROTEIN"/>
    <property type="match status" value="1"/>
</dbReference>
<feature type="region of interest" description="Disordered" evidence="2">
    <location>
        <begin position="84"/>
        <end position="109"/>
    </location>
</feature>
<dbReference type="PANTHER" id="PTHR46910">
    <property type="entry name" value="TRANSCRIPTION FACTOR PDR1"/>
    <property type="match status" value="1"/>
</dbReference>
<name>A0A9P7RPW0_9AGAR</name>
<dbReference type="EMBL" id="CM032190">
    <property type="protein sequence ID" value="KAG7086878.1"/>
    <property type="molecule type" value="Genomic_DNA"/>
</dbReference>
<feature type="region of interest" description="Disordered" evidence="2">
    <location>
        <begin position="629"/>
        <end position="694"/>
    </location>
</feature>
<gene>
    <name evidence="4" type="ORF">E1B28_002798</name>
</gene>
<dbReference type="Proteomes" id="UP001049176">
    <property type="component" value="Chromosome 10"/>
</dbReference>
<dbReference type="CDD" id="cd12148">
    <property type="entry name" value="fungal_TF_MHR"/>
    <property type="match status" value="1"/>
</dbReference>
<evidence type="ECO:0000256" key="1">
    <source>
        <dbReference type="ARBA" id="ARBA00023242"/>
    </source>
</evidence>
<evidence type="ECO:0000256" key="2">
    <source>
        <dbReference type="SAM" id="MobiDB-lite"/>
    </source>
</evidence>
<sequence>MPGNSCSNCLSFRTECTHIMAMAKKKRGPPRGTPRGQKTIQSIVKSILSTSKPYVVPDDPEDLRQVLVDLANRIVTLEEELDEIRRSKTASGDSPAESGSSGTSTSPPSMADTYYTAASVPPVQPCADACISSLVADFVKQLRVNQAHERHYGQHHNVNLLINALDLERDIPGKQLAGRVIDRRAEFWNIHPWQAEIVDPDPNYVFPEEDLMNELINLYFAHVNCYYPILHRGLFEKAVAEHLHLHDRYFAAVLLVVCAAGSRYSNDARVLDDPQCTLSAGWKWFRQIRLIRSNFIKPPCVYELQLYCIAIFFVQGTSTPETCWILLGLGVRYAQDLGIHRKPPPNHKPTVQSQLWNRAFWALIAIDVVMSSFLGRPRATHTDDFDLPLPIECDDEYWEMEDPDQAFKQPLGKPCSMSYWVEFLKLLDIVGFAQRTIYAVRKSDMWTRMGMSGPEWNEKIVAELDSALNYWVGRIPQHLKWDPNQSDSIWSNQSTILYMTYYWVQILIHKPFISPTTEEAVLTFPSLSICANAARSCCHLAEVQSRKAMLLFPTTLNAIYSSAIILFLNTWRGNQMKTTPDTYRELRDVYKCLVLLGSIERSSQVAGRFCDIINELLAICGLPTNRTSALKRSQTRTMEEDSSTASSDEGEEEGEESNTLVSTTRIVHPRPIAGSRRVSASTSTSTNNNLQASGTEYTYTPSADSTFSLPTSSAELGSLPLHEAFAFPSSRTWFPEQTSLFSPTGLFQFETDHGAFAGGVVDPDLRGRIGSSLPESSYMNRFMAESLSSAFGNAGPGISFAFEGQMGTQPSIASTTATTGSWTDWNSYMAGLDEMLQGFPATV</sequence>